<gene>
    <name evidence="2" type="ORF">HLV38_01410</name>
</gene>
<evidence type="ECO:0000313" key="3">
    <source>
        <dbReference type="Proteomes" id="UP000503297"/>
    </source>
</evidence>
<dbReference type="KEGG" id="bwa:HLV38_01410"/>
<dbReference type="Gene3D" id="3.90.45.10">
    <property type="entry name" value="Peptide deformylase"/>
    <property type="match status" value="1"/>
</dbReference>
<dbReference type="RefSeq" id="WP_172165655.1">
    <property type="nucleotide sequence ID" value="NZ_CP053716.1"/>
</dbReference>
<accession>A0A6M8J638</accession>
<comment type="similarity">
    <text evidence="1">Belongs to the polypeptide deformylase family.</text>
</comment>
<evidence type="ECO:0000313" key="2">
    <source>
        <dbReference type="EMBL" id="QKF06929.1"/>
    </source>
</evidence>
<dbReference type="InterPro" id="IPR023635">
    <property type="entry name" value="Peptide_deformylase"/>
</dbReference>
<dbReference type="PANTHER" id="PTHR10458">
    <property type="entry name" value="PEPTIDE DEFORMYLASE"/>
    <property type="match status" value="1"/>
</dbReference>
<dbReference type="GO" id="GO:0042586">
    <property type="term" value="F:peptide deformylase activity"/>
    <property type="evidence" value="ECO:0007669"/>
    <property type="project" value="InterPro"/>
</dbReference>
<dbReference type="Pfam" id="PF01327">
    <property type="entry name" value="Pep_deformylase"/>
    <property type="match status" value="1"/>
</dbReference>
<dbReference type="PRINTS" id="PR01576">
    <property type="entry name" value="PDEFORMYLASE"/>
</dbReference>
<sequence>MIKKIVTDRELLSQPCEPATAEDAALAQDLLDTLATDDEYACLAANQIGATKRVVVYRDAADRPHVMFNPQLKRGLRPSRVEETCLSLDEASKVTRFDQIMVTYDELVEDTLIPRRREFRGWTAQVVQHMIDHCNGKLV</sequence>
<keyword evidence="3" id="KW-1185">Reference proteome</keyword>
<dbReference type="Proteomes" id="UP000503297">
    <property type="component" value="Chromosome"/>
</dbReference>
<reference evidence="3" key="1">
    <citation type="submission" date="2020-05" db="EMBL/GenBank/DDBJ databases">
        <title>Novel species in genus Nocardioides.</title>
        <authorList>
            <person name="Zhang G."/>
        </authorList>
    </citation>
    <scope>NUCLEOTIDE SEQUENCE [LARGE SCALE GENOMIC DNA]</scope>
    <source>
        <strain evidence="3">zg-1050</strain>
    </source>
</reference>
<protein>
    <submittedName>
        <fullName evidence="2">Formylmethionine deformylase</fullName>
    </submittedName>
</protein>
<proteinExistence type="inferred from homology"/>
<dbReference type="InterPro" id="IPR036821">
    <property type="entry name" value="Peptide_deformylase_sf"/>
</dbReference>
<name>A0A6M8J638_9ACTN</name>
<dbReference type="EMBL" id="CP053716">
    <property type="protein sequence ID" value="QKF06929.1"/>
    <property type="molecule type" value="Genomic_DNA"/>
</dbReference>
<evidence type="ECO:0000256" key="1">
    <source>
        <dbReference type="ARBA" id="ARBA00010759"/>
    </source>
</evidence>
<organism evidence="2 3">
    <name type="scientific">Berryella wangjianweii</name>
    <dbReference type="NCBI Taxonomy" id="2734634"/>
    <lineage>
        <taxon>Bacteria</taxon>
        <taxon>Bacillati</taxon>
        <taxon>Actinomycetota</taxon>
        <taxon>Coriobacteriia</taxon>
        <taxon>Eggerthellales</taxon>
        <taxon>Eggerthellaceae</taxon>
        <taxon>Berryella</taxon>
    </lineage>
</organism>
<dbReference type="SUPFAM" id="SSF56420">
    <property type="entry name" value="Peptide deformylase"/>
    <property type="match status" value="1"/>
</dbReference>
<dbReference type="PANTHER" id="PTHR10458:SF22">
    <property type="entry name" value="PEPTIDE DEFORMYLASE"/>
    <property type="match status" value="1"/>
</dbReference>
<dbReference type="AlphaFoldDB" id="A0A6M8J638"/>